<gene>
    <name evidence="3" type="ORF">PX653_09505</name>
</gene>
<accession>A0ABY8BJ51</accession>
<dbReference type="Proteomes" id="UP001216510">
    <property type="component" value="Chromosome"/>
</dbReference>
<feature type="chain" id="PRO_5045544274" description="CopL family metal-binding regulatory protein" evidence="2">
    <location>
        <begin position="24"/>
        <end position="139"/>
    </location>
</feature>
<evidence type="ECO:0000256" key="1">
    <source>
        <dbReference type="SAM" id="MobiDB-lite"/>
    </source>
</evidence>
<sequence>MNALLRTFVLWLLLAGVPLQGFASATMLLCAPGTDATAQPHHAGHGQQEQAPQADVQHEHVQQHGHDGANADHDKAAAHHGSDLKCASAASCCTGAPLAGAMTVPPPLPASGGAPIPFETAAPPVVDLAGLERPPKRLA</sequence>
<evidence type="ECO:0008006" key="5">
    <source>
        <dbReference type="Google" id="ProtNLM"/>
    </source>
</evidence>
<organism evidence="3 4">
    <name type="scientific">Pseudoduganella chitinolytica</name>
    <dbReference type="NCBI Taxonomy" id="34070"/>
    <lineage>
        <taxon>Bacteria</taxon>
        <taxon>Pseudomonadati</taxon>
        <taxon>Pseudomonadota</taxon>
        <taxon>Betaproteobacteria</taxon>
        <taxon>Burkholderiales</taxon>
        <taxon>Oxalobacteraceae</taxon>
        <taxon>Telluria group</taxon>
        <taxon>Pseudoduganella</taxon>
    </lineage>
</organism>
<feature type="signal peptide" evidence="2">
    <location>
        <begin position="1"/>
        <end position="23"/>
    </location>
</feature>
<evidence type="ECO:0000313" key="3">
    <source>
        <dbReference type="EMBL" id="WEF34978.1"/>
    </source>
</evidence>
<evidence type="ECO:0000256" key="2">
    <source>
        <dbReference type="SAM" id="SignalP"/>
    </source>
</evidence>
<dbReference type="RefSeq" id="WP_277417649.1">
    <property type="nucleotide sequence ID" value="NZ_CP119083.1"/>
</dbReference>
<name>A0ABY8BJ51_9BURK</name>
<proteinExistence type="predicted"/>
<feature type="region of interest" description="Disordered" evidence="1">
    <location>
        <begin position="36"/>
        <end position="80"/>
    </location>
</feature>
<reference evidence="3 4" key="1">
    <citation type="submission" date="2023-02" db="EMBL/GenBank/DDBJ databases">
        <title>Gemone sequence of Telluria chitinolytica ACM 3522T.</title>
        <authorList>
            <person name="Frediansyah A."/>
            <person name="Miess H."/>
            <person name="Gross H."/>
        </authorList>
    </citation>
    <scope>NUCLEOTIDE SEQUENCE [LARGE SCALE GENOMIC DNA]</scope>
    <source>
        <strain evidence="3 4">ACM 3522</strain>
    </source>
</reference>
<feature type="compositionally biased region" description="Basic and acidic residues" evidence="1">
    <location>
        <begin position="56"/>
        <end position="80"/>
    </location>
</feature>
<protein>
    <recommendedName>
        <fullName evidence="5">CopL family metal-binding regulatory protein</fullName>
    </recommendedName>
</protein>
<evidence type="ECO:0000313" key="4">
    <source>
        <dbReference type="Proteomes" id="UP001216510"/>
    </source>
</evidence>
<keyword evidence="2" id="KW-0732">Signal</keyword>
<keyword evidence="4" id="KW-1185">Reference proteome</keyword>
<dbReference type="EMBL" id="CP119083">
    <property type="protein sequence ID" value="WEF34978.1"/>
    <property type="molecule type" value="Genomic_DNA"/>
</dbReference>